<sequence>MVTPFAMIHQHSHELDHFQDRFQQGNLNHNLTSAPSTTNALISSIVSDQVIVRFKDYVCFFFFFTSFVLLDDETKKDNTVLTFSACLNDQVQQVIHRFCRAVTATHDSDFRVFAYGGKPLMNFNDTLRSIGMDHTCFVYAFNDPDPNIESTSKLCVVVQSHFCPDIHFLMNKSTPMKKLMNGYCERFGIPQEGLDQCGQEEILQKHLFLIGERRILGEETPESLQLCDGESIEFIPFVHQN</sequence>
<proteinExistence type="predicted"/>
<dbReference type="InterPro" id="IPR029071">
    <property type="entry name" value="Ubiquitin-like_domsf"/>
</dbReference>
<gene>
    <name evidence="1" type="ORF">FDP41_005246</name>
</gene>
<evidence type="ECO:0008006" key="3">
    <source>
        <dbReference type="Google" id="ProtNLM"/>
    </source>
</evidence>
<keyword evidence="2" id="KW-1185">Reference proteome</keyword>
<dbReference type="VEuPathDB" id="AmoebaDB:NfTy_052710"/>
<dbReference type="Gene3D" id="3.10.20.90">
    <property type="entry name" value="Phosphatidylinositol 3-kinase Catalytic Subunit, Chain A, domain 1"/>
    <property type="match status" value="1"/>
</dbReference>
<comment type="caution">
    <text evidence="1">The sequence shown here is derived from an EMBL/GenBank/DDBJ whole genome shotgun (WGS) entry which is preliminary data.</text>
</comment>
<name>A0A6A5BSP3_NAEFO</name>
<dbReference type="AlphaFoldDB" id="A0A6A5BSP3"/>
<dbReference type="VEuPathDB" id="AmoebaDB:FDP41_005246"/>
<dbReference type="Proteomes" id="UP000444721">
    <property type="component" value="Unassembled WGS sequence"/>
</dbReference>
<dbReference type="SUPFAM" id="SSF54236">
    <property type="entry name" value="Ubiquitin-like"/>
    <property type="match status" value="1"/>
</dbReference>
<organism evidence="1 2">
    <name type="scientific">Naegleria fowleri</name>
    <name type="common">Brain eating amoeba</name>
    <dbReference type="NCBI Taxonomy" id="5763"/>
    <lineage>
        <taxon>Eukaryota</taxon>
        <taxon>Discoba</taxon>
        <taxon>Heterolobosea</taxon>
        <taxon>Tetramitia</taxon>
        <taxon>Eutetramitia</taxon>
        <taxon>Vahlkampfiidae</taxon>
        <taxon>Naegleria</taxon>
    </lineage>
</organism>
<accession>A0A6A5BSP3</accession>
<evidence type="ECO:0000313" key="1">
    <source>
        <dbReference type="EMBL" id="KAF0975919.1"/>
    </source>
</evidence>
<evidence type="ECO:0000313" key="2">
    <source>
        <dbReference type="Proteomes" id="UP000444721"/>
    </source>
</evidence>
<protein>
    <recommendedName>
        <fullName evidence="3">Ubiquitin-like domain-containing protein</fullName>
    </recommendedName>
</protein>
<dbReference type="CDD" id="cd01763">
    <property type="entry name" value="Ubl_SUMO_like"/>
    <property type="match status" value="1"/>
</dbReference>
<dbReference type="GeneID" id="68112464"/>
<dbReference type="OrthoDB" id="442921at2759"/>
<dbReference type="RefSeq" id="XP_044560632.1">
    <property type="nucleotide sequence ID" value="XM_044708750.1"/>
</dbReference>
<dbReference type="VEuPathDB" id="AmoebaDB:NF0101310"/>
<reference evidence="1 2" key="1">
    <citation type="journal article" date="2019" name="Sci. Rep.">
        <title>Nanopore sequencing improves the draft genome of the human pathogenic amoeba Naegleria fowleri.</title>
        <authorList>
            <person name="Liechti N."/>
            <person name="Schurch N."/>
            <person name="Bruggmann R."/>
            <person name="Wittwer M."/>
        </authorList>
    </citation>
    <scope>NUCLEOTIDE SEQUENCE [LARGE SCALE GENOMIC DNA]</scope>
    <source>
        <strain evidence="1 2">ATCC 30894</strain>
    </source>
</reference>
<dbReference type="PANTHER" id="PTHR10562">
    <property type="entry name" value="SMALL UBIQUITIN-RELATED MODIFIER"/>
    <property type="match status" value="1"/>
</dbReference>
<dbReference type="EMBL" id="VFQX01000043">
    <property type="protein sequence ID" value="KAF0975919.1"/>
    <property type="molecule type" value="Genomic_DNA"/>
</dbReference>